<name>A0ABQ3T7R6_9ACTN</name>
<feature type="compositionally biased region" description="Basic and acidic residues" evidence="1">
    <location>
        <begin position="10"/>
        <end position="19"/>
    </location>
</feature>
<evidence type="ECO:0000313" key="3">
    <source>
        <dbReference type="Proteomes" id="UP000608522"/>
    </source>
</evidence>
<feature type="region of interest" description="Disordered" evidence="1">
    <location>
        <begin position="1"/>
        <end position="21"/>
    </location>
</feature>
<gene>
    <name evidence="2" type="ORF">Sspor_20060</name>
</gene>
<protein>
    <submittedName>
        <fullName evidence="2">Uncharacterized protein</fullName>
    </submittedName>
</protein>
<reference evidence="3" key="1">
    <citation type="submission" date="2023-07" db="EMBL/GenBank/DDBJ databases">
        <title>Whole genome shotgun sequence of Streptomyces spororaveus NBRC 15456.</title>
        <authorList>
            <person name="Komaki H."/>
            <person name="Tamura T."/>
        </authorList>
    </citation>
    <scope>NUCLEOTIDE SEQUENCE [LARGE SCALE GENOMIC DNA]</scope>
    <source>
        <strain evidence="3">NBRC 15456</strain>
    </source>
</reference>
<organism evidence="2 3">
    <name type="scientific">Streptomyces spororaveus</name>
    <dbReference type="NCBI Taxonomy" id="284039"/>
    <lineage>
        <taxon>Bacteria</taxon>
        <taxon>Bacillati</taxon>
        <taxon>Actinomycetota</taxon>
        <taxon>Actinomycetes</taxon>
        <taxon>Kitasatosporales</taxon>
        <taxon>Streptomycetaceae</taxon>
        <taxon>Streptomyces</taxon>
    </lineage>
</organism>
<comment type="caution">
    <text evidence="2">The sequence shown here is derived from an EMBL/GenBank/DDBJ whole genome shotgun (WGS) entry which is preliminary data.</text>
</comment>
<evidence type="ECO:0000313" key="2">
    <source>
        <dbReference type="EMBL" id="GHI76445.1"/>
    </source>
</evidence>
<evidence type="ECO:0000256" key="1">
    <source>
        <dbReference type="SAM" id="MobiDB-lite"/>
    </source>
</evidence>
<accession>A0ABQ3T7R6</accession>
<proteinExistence type="predicted"/>
<dbReference type="EMBL" id="BNED01000005">
    <property type="protein sequence ID" value="GHI76445.1"/>
    <property type="molecule type" value="Genomic_DNA"/>
</dbReference>
<sequence length="79" mass="8246">MEAGRTVGLGDDRVPELRGRTAQPGRALAGVRHEGGQIDQVPRSADPCDHRPSVGVAENERGLRQCVDGGLDGVCVSGQ</sequence>
<dbReference type="Proteomes" id="UP000608522">
    <property type="component" value="Unassembled WGS sequence"/>
</dbReference>
<keyword evidence="3" id="KW-1185">Reference proteome</keyword>